<dbReference type="AlphaFoldDB" id="A0A383CXB3"/>
<name>A0A383CXB3_9ZZZZ</name>
<evidence type="ECO:0000313" key="1">
    <source>
        <dbReference type="EMBL" id="SVE36967.1"/>
    </source>
</evidence>
<reference evidence="1" key="1">
    <citation type="submission" date="2018-05" db="EMBL/GenBank/DDBJ databases">
        <authorList>
            <person name="Lanie J.A."/>
            <person name="Ng W.-L."/>
            <person name="Kazmierczak K.M."/>
            <person name="Andrzejewski T.M."/>
            <person name="Davidsen T.M."/>
            <person name="Wayne K.J."/>
            <person name="Tettelin H."/>
            <person name="Glass J.I."/>
            <person name="Rusch D."/>
            <person name="Podicherti R."/>
            <person name="Tsui H.-C.T."/>
            <person name="Winkler M.E."/>
        </authorList>
    </citation>
    <scope>NUCLEOTIDE SEQUENCE</scope>
</reference>
<feature type="non-terminal residue" evidence="1">
    <location>
        <position position="1"/>
    </location>
</feature>
<accession>A0A383CXB3</accession>
<gene>
    <name evidence="1" type="ORF">METZ01_LOCUS489821</name>
</gene>
<protein>
    <submittedName>
        <fullName evidence="1">Uncharacterized protein</fullName>
    </submittedName>
</protein>
<proteinExistence type="predicted"/>
<dbReference type="EMBL" id="UINC01212578">
    <property type="protein sequence ID" value="SVE36967.1"/>
    <property type="molecule type" value="Genomic_DNA"/>
</dbReference>
<organism evidence="1">
    <name type="scientific">marine metagenome</name>
    <dbReference type="NCBI Taxonomy" id="408172"/>
    <lineage>
        <taxon>unclassified sequences</taxon>
        <taxon>metagenomes</taxon>
        <taxon>ecological metagenomes</taxon>
    </lineage>
</organism>
<sequence length="102" mass="11319">TLNYAQFNWQDDGAPIRQGLHIEWQRTGDSNSDGSMIYAWSDCRNGVRDVVAQKVDADGNNLWGDYGVVAVNSKGRQEDPQLVTDGVGGDTRQRAFNLFSLI</sequence>